<protein>
    <submittedName>
        <fullName evidence="11">Response regulator</fullName>
    </submittedName>
</protein>
<dbReference type="RefSeq" id="WP_155704126.1">
    <property type="nucleotide sequence ID" value="NZ_CP034235.1"/>
</dbReference>
<organism evidence="11 12">
    <name type="scientific">Paenibacillus psychroresistens</name>
    <dbReference type="NCBI Taxonomy" id="1778678"/>
    <lineage>
        <taxon>Bacteria</taxon>
        <taxon>Bacillati</taxon>
        <taxon>Bacillota</taxon>
        <taxon>Bacilli</taxon>
        <taxon>Bacillales</taxon>
        <taxon>Paenibacillaceae</taxon>
        <taxon>Paenibacillus</taxon>
    </lineage>
</organism>
<dbReference type="SMART" id="SM00448">
    <property type="entry name" value="REC"/>
    <property type="match status" value="1"/>
</dbReference>
<dbReference type="GO" id="GO:0003700">
    <property type="term" value="F:DNA-binding transcription factor activity"/>
    <property type="evidence" value="ECO:0007669"/>
    <property type="project" value="InterPro"/>
</dbReference>
<keyword evidence="6" id="KW-0238">DNA-binding</keyword>
<dbReference type="InterPro" id="IPR011006">
    <property type="entry name" value="CheY-like_superfamily"/>
</dbReference>
<dbReference type="OrthoDB" id="9794370at2"/>
<accession>A0A6B8RV45</accession>
<reference evidence="12" key="1">
    <citation type="submission" date="2018-11" db="EMBL/GenBank/DDBJ databases">
        <title>Complete genome sequence of Paenibacillus sp. ML311-T8.</title>
        <authorList>
            <person name="Nam Y.-D."/>
            <person name="Kang J."/>
            <person name="Chung W.-H."/>
            <person name="Park Y.S."/>
        </authorList>
    </citation>
    <scope>NUCLEOTIDE SEQUENCE [LARGE SCALE GENOMIC DNA]</scope>
    <source>
        <strain evidence="12">ML311-T8</strain>
    </source>
</reference>
<keyword evidence="2" id="KW-0963">Cytoplasm</keyword>
<feature type="domain" description="Response regulatory" evidence="10">
    <location>
        <begin position="17"/>
        <end position="134"/>
    </location>
</feature>
<dbReference type="Gene3D" id="3.40.50.2300">
    <property type="match status" value="1"/>
</dbReference>
<evidence type="ECO:0000256" key="4">
    <source>
        <dbReference type="ARBA" id="ARBA00023012"/>
    </source>
</evidence>
<evidence type="ECO:0000256" key="2">
    <source>
        <dbReference type="ARBA" id="ARBA00022490"/>
    </source>
</evidence>
<proteinExistence type="predicted"/>
<dbReference type="GO" id="GO:0000160">
    <property type="term" value="P:phosphorelay signal transduction system"/>
    <property type="evidence" value="ECO:0007669"/>
    <property type="project" value="UniProtKB-KW"/>
</dbReference>
<sequence length="543" mass="62892">MSRYEFRSISKVNDMQKIMIVDDEAIFRDYLRQAIPWGDYDFEICCEAKNGVEALELMPIHLPDIALVDINMPFMDGLQLTEQLKARYPRMGVVLITGHSEFEYARKAVRLGVEDYILKPFSKEELILTMLKLQKSIIEAQEVSLTLKDNLALLKEGILNQLIGSDYNDKDEITERKLEGIGFTPYSKCFQVTCIEIDNLDQKWNKASEKLLWKYAVTNILNELMEISGNHYVFNGPEGRIICILEFERENEERKSYLEGYAQLCALIKKYLKFTVTIGVSSKKSGYKTIRASYLEALEALQQKFILGNDRLIEYGQQLNNTVTSGFISMETSEQLLIHLRMGEWEALHIKLNLIFEQIRQQRLSIDYTYVICMGLVSLCLSYVTEKGHPIEDCFGEDFFPYNEIMKHESIEAVQQWIIALFQLSIQYTKLHKPTKSNKMALAAKLYIEQHYSDPELQLEEVAKHVFVNSSYLRALFKKEIGMTLTDYVTHVRMQKAKELLSRGSSKLADIAEQIGYNDPAYFSRCFKKYYGSSPSEYENSKK</sequence>
<dbReference type="PRINTS" id="PR00032">
    <property type="entry name" value="HTHARAC"/>
</dbReference>
<dbReference type="Pfam" id="PF12833">
    <property type="entry name" value="HTH_18"/>
    <property type="match status" value="1"/>
</dbReference>
<evidence type="ECO:0000313" key="12">
    <source>
        <dbReference type="Proteomes" id="UP000426246"/>
    </source>
</evidence>
<dbReference type="PROSITE" id="PS01124">
    <property type="entry name" value="HTH_ARAC_FAMILY_2"/>
    <property type="match status" value="1"/>
</dbReference>
<dbReference type="InterPro" id="IPR018062">
    <property type="entry name" value="HTH_AraC-typ_CS"/>
</dbReference>
<evidence type="ECO:0000256" key="8">
    <source>
        <dbReference type="PROSITE-ProRule" id="PRU00169"/>
    </source>
</evidence>
<keyword evidence="5" id="KW-0805">Transcription regulation</keyword>
<dbReference type="PANTHER" id="PTHR42713">
    <property type="entry name" value="HISTIDINE KINASE-RELATED"/>
    <property type="match status" value="1"/>
</dbReference>
<evidence type="ECO:0000256" key="6">
    <source>
        <dbReference type="ARBA" id="ARBA00023125"/>
    </source>
</evidence>
<dbReference type="InterPro" id="IPR018060">
    <property type="entry name" value="HTH_AraC"/>
</dbReference>
<dbReference type="InterPro" id="IPR009057">
    <property type="entry name" value="Homeodomain-like_sf"/>
</dbReference>
<dbReference type="InterPro" id="IPR051552">
    <property type="entry name" value="HptR"/>
</dbReference>
<keyword evidence="4" id="KW-0902">Two-component regulatory system</keyword>
<dbReference type="GO" id="GO:0043565">
    <property type="term" value="F:sequence-specific DNA binding"/>
    <property type="evidence" value="ECO:0007669"/>
    <property type="project" value="InterPro"/>
</dbReference>
<evidence type="ECO:0000256" key="5">
    <source>
        <dbReference type="ARBA" id="ARBA00023015"/>
    </source>
</evidence>
<evidence type="ECO:0000313" key="11">
    <source>
        <dbReference type="EMBL" id="QGQ99018.1"/>
    </source>
</evidence>
<evidence type="ECO:0000259" key="10">
    <source>
        <dbReference type="PROSITE" id="PS50110"/>
    </source>
</evidence>
<dbReference type="PROSITE" id="PS00041">
    <property type="entry name" value="HTH_ARAC_FAMILY_1"/>
    <property type="match status" value="1"/>
</dbReference>
<dbReference type="PANTHER" id="PTHR42713:SF3">
    <property type="entry name" value="TRANSCRIPTIONAL REGULATORY PROTEIN HPTR"/>
    <property type="match status" value="1"/>
</dbReference>
<dbReference type="Gene3D" id="1.10.10.60">
    <property type="entry name" value="Homeodomain-like"/>
    <property type="match status" value="2"/>
</dbReference>
<evidence type="ECO:0000259" key="9">
    <source>
        <dbReference type="PROSITE" id="PS01124"/>
    </source>
</evidence>
<dbReference type="SUPFAM" id="SSF46689">
    <property type="entry name" value="Homeodomain-like"/>
    <property type="match status" value="2"/>
</dbReference>
<evidence type="ECO:0000256" key="1">
    <source>
        <dbReference type="ARBA" id="ARBA00004496"/>
    </source>
</evidence>
<dbReference type="EMBL" id="CP034235">
    <property type="protein sequence ID" value="QGQ99018.1"/>
    <property type="molecule type" value="Genomic_DNA"/>
</dbReference>
<dbReference type="AlphaFoldDB" id="A0A6B8RV45"/>
<name>A0A6B8RV45_9BACL</name>
<evidence type="ECO:0000256" key="3">
    <source>
        <dbReference type="ARBA" id="ARBA00022553"/>
    </source>
</evidence>
<dbReference type="SUPFAM" id="SSF52172">
    <property type="entry name" value="CheY-like"/>
    <property type="match status" value="1"/>
</dbReference>
<dbReference type="Pfam" id="PF17853">
    <property type="entry name" value="GGDEF_2"/>
    <property type="match status" value="1"/>
</dbReference>
<dbReference type="SMART" id="SM00342">
    <property type="entry name" value="HTH_ARAC"/>
    <property type="match status" value="1"/>
</dbReference>
<evidence type="ECO:0000256" key="7">
    <source>
        <dbReference type="ARBA" id="ARBA00023163"/>
    </source>
</evidence>
<dbReference type="Proteomes" id="UP000426246">
    <property type="component" value="Chromosome"/>
</dbReference>
<feature type="domain" description="HTH araC/xylS-type" evidence="9">
    <location>
        <begin position="442"/>
        <end position="541"/>
    </location>
</feature>
<dbReference type="KEGG" id="ppsc:EHS13_31155"/>
<keyword evidence="7" id="KW-0804">Transcription</keyword>
<keyword evidence="12" id="KW-1185">Reference proteome</keyword>
<dbReference type="PROSITE" id="PS50110">
    <property type="entry name" value="RESPONSE_REGULATORY"/>
    <property type="match status" value="1"/>
</dbReference>
<dbReference type="GO" id="GO:0005737">
    <property type="term" value="C:cytoplasm"/>
    <property type="evidence" value="ECO:0007669"/>
    <property type="project" value="UniProtKB-SubCell"/>
</dbReference>
<gene>
    <name evidence="11" type="ORF">EHS13_31155</name>
</gene>
<feature type="modified residue" description="4-aspartylphosphate" evidence="8">
    <location>
        <position position="69"/>
    </location>
</feature>
<keyword evidence="3 8" id="KW-0597">Phosphoprotein</keyword>
<dbReference type="CDD" id="cd17536">
    <property type="entry name" value="REC_YesN-like"/>
    <property type="match status" value="1"/>
</dbReference>
<dbReference type="InterPro" id="IPR041522">
    <property type="entry name" value="CdaR_GGDEF"/>
</dbReference>
<dbReference type="InterPro" id="IPR001789">
    <property type="entry name" value="Sig_transdc_resp-reg_receiver"/>
</dbReference>
<dbReference type="Pfam" id="PF00072">
    <property type="entry name" value="Response_reg"/>
    <property type="match status" value="1"/>
</dbReference>
<dbReference type="InterPro" id="IPR020449">
    <property type="entry name" value="Tscrpt_reg_AraC-type_HTH"/>
</dbReference>
<comment type="subcellular location">
    <subcellularLocation>
        <location evidence="1">Cytoplasm</location>
    </subcellularLocation>
</comment>